<protein>
    <submittedName>
        <fullName evidence="1">Uncharacterized protein</fullName>
    </submittedName>
</protein>
<comment type="caution">
    <text evidence="1">The sequence shown here is derived from an EMBL/GenBank/DDBJ whole genome shotgun (WGS) entry which is preliminary data.</text>
</comment>
<evidence type="ECO:0000313" key="2">
    <source>
        <dbReference type="Proteomes" id="UP000012112"/>
    </source>
</evidence>
<gene>
    <name evidence="1" type="ORF">LEP1GSC172_4366</name>
</gene>
<name>M6VI92_9LEPT</name>
<dbReference type="AlphaFoldDB" id="M6VI92"/>
<dbReference type="Proteomes" id="UP000012112">
    <property type="component" value="Unassembled WGS sequence"/>
</dbReference>
<organism evidence="1 2">
    <name type="scientific">Leptospira noguchii</name>
    <dbReference type="NCBI Taxonomy" id="28182"/>
    <lineage>
        <taxon>Bacteria</taxon>
        <taxon>Pseudomonadati</taxon>
        <taxon>Spirochaetota</taxon>
        <taxon>Spirochaetia</taxon>
        <taxon>Leptospirales</taxon>
        <taxon>Leptospiraceae</taxon>
        <taxon>Leptospira</taxon>
    </lineage>
</organism>
<reference evidence="1 2" key="1">
    <citation type="submission" date="2013-01" db="EMBL/GenBank/DDBJ databases">
        <authorList>
            <person name="Harkins D.M."/>
            <person name="Durkin A.S."/>
            <person name="Brinkac L.M."/>
            <person name="Haft D.H."/>
            <person name="Selengut J.D."/>
            <person name="Sanka R."/>
            <person name="DePew J."/>
            <person name="Purushe J."/>
            <person name="Matthias M.A."/>
            <person name="Vinetz J.M."/>
            <person name="Sutton G.G."/>
            <person name="Nierman W.C."/>
            <person name="Fouts D.E."/>
        </authorList>
    </citation>
    <scope>NUCLEOTIDE SEQUENCE [LARGE SCALE GENOMIC DNA]</scope>
    <source>
        <strain evidence="1 2">HAI1536</strain>
    </source>
</reference>
<dbReference type="STRING" id="28182.GCA_001568325_01451"/>
<sequence>MSCCGGKTHSMNQDLILQQIDGFFQIAKNKGLSEEEASNEAYTLVRGLLFKTNEIFNENPNLKKELIFHQMSNQAFGFYHSKDDIDEVLDSVFKSISKKITLSKKLSDEFSNLK</sequence>
<proteinExistence type="predicted"/>
<dbReference type="EMBL" id="AKWD02000020">
    <property type="protein sequence ID" value="EMO54781.1"/>
    <property type="molecule type" value="Genomic_DNA"/>
</dbReference>
<evidence type="ECO:0000313" key="1">
    <source>
        <dbReference type="EMBL" id="EMO54781.1"/>
    </source>
</evidence>
<accession>M6VI92</accession>